<keyword evidence="3" id="KW-1185">Reference proteome</keyword>
<feature type="non-terminal residue" evidence="2">
    <location>
        <position position="1"/>
    </location>
</feature>
<comment type="caution">
    <text evidence="2">The sequence shown here is derived from an EMBL/GenBank/DDBJ whole genome shotgun (WGS) entry which is preliminary data.</text>
</comment>
<evidence type="ECO:0000313" key="2">
    <source>
        <dbReference type="EMBL" id="NXK33598.1"/>
    </source>
</evidence>
<feature type="compositionally biased region" description="Basic and acidic residues" evidence="1">
    <location>
        <begin position="66"/>
        <end position="91"/>
    </location>
</feature>
<dbReference type="InterPro" id="IPR026702">
    <property type="entry name" value="CCDC83"/>
</dbReference>
<gene>
    <name evidence="2" type="primary">Ccdc83_1</name>
    <name evidence="2" type="ORF">PIPCHL_R00985</name>
</gene>
<reference evidence="2 3" key="1">
    <citation type="submission" date="2019-09" db="EMBL/GenBank/DDBJ databases">
        <title>Bird 10,000 Genomes (B10K) Project - Family phase.</title>
        <authorList>
            <person name="Zhang G."/>
        </authorList>
    </citation>
    <scope>NUCLEOTIDE SEQUENCE [LARGE SCALE GENOMIC DNA]</scope>
    <source>
        <strain evidence="2">B10K-DU-007-02</strain>
        <tissue evidence="2">Mixed tissue sample</tissue>
    </source>
</reference>
<evidence type="ECO:0000313" key="3">
    <source>
        <dbReference type="Proteomes" id="UP000520962"/>
    </source>
</evidence>
<evidence type="ECO:0000256" key="1">
    <source>
        <dbReference type="SAM" id="MobiDB-lite"/>
    </source>
</evidence>
<dbReference type="EMBL" id="VXAH01000081">
    <property type="protein sequence ID" value="NXK33598.1"/>
    <property type="molecule type" value="Genomic_DNA"/>
</dbReference>
<dbReference type="Proteomes" id="UP000520962">
    <property type="component" value="Unassembled WGS sequence"/>
</dbReference>
<protein>
    <submittedName>
        <fullName evidence="2">CCD83 protein</fullName>
    </submittedName>
</protein>
<dbReference type="PANTHER" id="PTHR21468">
    <property type="entry name" value="HSD9"/>
    <property type="match status" value="1"/>
</dbReference>
<feature type="non-terminal residue" evidence="2">
    <location>
        <position position="105"/>
    </location>
</feature>
<feature type="region of interest" description="Disordered" evidence="1">
    <location>
        <begin position="64"/>
        <end position="94"/>
    </location>
</feature>
<dbReference type="AlphaFoldDB" id="A0A7L0ING3"/>
<feature type="region of interest" description="Disordered" evidence="1">
    <location>
        <begin position="1"/>
        <end position="26"/>
    </location>
</feature>
<feature type="compositionally biased region" description="Basic and acidic residues" evidence="1">
    <location>
        <begin position="9"/>
        <end position="25"/>
    </location>
</feature>
<name>A0A7L0ING3_PIPCL</name>
<proteinExistence type="predicted"/>
<sequence length="105" mass="11990">KKAFPKVQSKTEDEKPQDSGEELQKKSFTTALDHLLYEDEDDFQAYLKLGPLKRKLYVVGRAMPTHHKEPEEMPSRSNREEGSGGKSDGHITAEMIRALFKENVD</sequence>
<accession>A0A7L0ING3</accession>
<dbReference type="PANTHER" id="PTHR21468:SF1">
    <property type="entry name" value="COILED-COIL DOMAIN-CONTAINING PROTEIN 83"/>
    <property type="match status" value="1"/>
</dbReference>
<organism evidence="2 3">
    <name type="scientific">Piprites chloris</name>
    <name type="common">Wing-barred manakin</name>
    <dbReference type="NCBI Taxonomy" id="114369"/>
    <lineage>
        <taxon>Eukaryota</taxon>
        <taxon>Metazoa</taxon>
        <taxon>Chordata</taxon>
        <taxon>Craniata</taxon>
        <taxon>Vertebrata</taxon>
        <taxon>Euteleostomi</taxon>
        <taxon>Archelosauria</taxon>
        <taxon>Archosauria</taxon>
        <taxon>Dinosauria</taxon>
        <taxon>Saurischia</taxon>
        <taxon>Theropoda</taxon>
        <taxon>Coelurosauria</taxon>
        <taxon>Aves</taxon>
        <taxon>Neognathae</taxon>
        <taxon>Neoaves</taxon>
        <taxon>Telluraves</taxon>
        <taxon>Australaves</taxon>
        <taxon>Passeriformes</taxon>
        <taxon>Pipridae</taxon>
        <taxon>Piprites</taxon>
    </lineage>
</organism>